<keyword evidence="1" id="KW-1133">Transmembrane helix</keyword>
<dbReference type="InParanoid" id="A0A251T623"/>
<keyword evidence="3" id="KW-1185">Reference proteome</keyword>
<dbReference type="Proteomes" id="UP000215914">
    <property type="component" value="Chromosome 11"/>
</dbReference>
<proteinExistence type="predicted"/>
<evidence type="ECO:0000313" key="3">
    <source>
        <dbReference type="Proteomes" id="UP000215914"/>
    </source>
</evidence>
<dbReference type="AlphaFoldDB" id="A0A251T623"/>
<accession>A0A251T623</accession>
<protein>
    <submittedName>
        <fullName evidence="2">Uncharacterized protein</fullName>
    </submittedName>
</protein>
<keyword evidence="1" id="KW-0812">Transmembrane</keyword>
<evidence type="ECO:0000256" key="1">
    <source>
        <dbReference type="SAM" id="Phobius"/>
    </source>
</evidence>
<keyword evidence="1" id="KW-0472">Membrane</keyword>
<feature type="transmembrane region" description="Helical" evidence="1">
    <location>
        <begin position="6"/>
        <end position="27"/>
    </location>
</feature>
<gene>
    <name evidence="2" type="ORF">HannXRQ_Chr11g0320731</name>
</gene>
<reference evidence="3" key="1">
    <citation type="journal article" date="2017" name="Nature">
        <title>The sunflower genome provides insights into oil metabolism, flowering and Asterid evolution.</title>
        <authorList>
            <person name="Badouin H."/>
            <person name="Gouzy J."/>
            <person name="Grassa C.J."/>
            <person name="Murat F."/>
            <person name="Staton S.E."/>
            <person name="Cottret L."/>
            <person name="Lelandais-Briere C."/>
            <person name="Owens G.L."/>
            <person name="Carrere S."/>
            <person name="Mayjonade B."/>
            <person name="Legrand L."/>
            <person name="Gill N."/>
            <person name="Kane N.C."/>
            <person name="Bowers J.E."/>
            <person name="Hubner S."/>
            <person name="Bellec A."/>
            <person name="Berard A."/>
            <person name="Berges H."/>
            <person name="Blanchet N."/>
            <person name="Boniface M.C."/>
            <person name="Brunel D."/>
            <person name="Catrice O."/>
            <person name="Chaidir N."/>
            <person name="Claudel C."/>
            <person name="Donnadieu C."/>
            <person name="Faraut T."/>
            <person name="Fievet G."/>
            <person name="Helmstetter N."/>
            <person name="King M."/>
            <person name="Knapp S.J."/>
            <person name="Lai Z."/>
            <person name="Le Paslier M.C."/>
            <person name="Lippi Y."/>
            <person name="Lorenzon L."/>
            <person name="Mandel J.R."/>
            <person name="Marage G."/>
            <person name="Marchand G."/>
            <person name="Marquand E."/>
            <person name="Bret-Mestries E."/>
            <person name="Morien E."/>
            <person name="Nambeesan S."/>
            <person name="Nguyen T."/>
            <person name="Pegot-Espagnet P."/>
            <person name="Pouilly N."/>
            <person name="Raftis F."/>
            <person name="Sallet E."/>
            <person name="Schiex T."/>
            <person name="Thomas J."/>
            <person name="Vandecasteele C."/>
            <person name="Vares D."/>
            <person name="Vear F."/>
            <person name="Vautrin S."/>
            <person name="Crespi M."/>
            <person name="Mangin B."/>
            <person name="Burke J.M."/>
            <person name="Salse J."/>
            <person name="Munos S."/>
            <person name="Vincourt P."/>
            <person name="Rieseberg L.H."/>
            <person name="Langlade N.B."/>
        </authorList>
    </citation>
    <scope>NUCLEOTIDE SEQUENCE [LARGE SCALE GENOMIC DNA]</scope>
    <source>
        <strain evidence="3">cv. SF193</strain>
    </source>
</reference>
<evidence type="ECO:0000313" key="2">
    <source>
        <dbReference type="EMBL" id="OTG06565.1"/>
    </source>
</evidence>
<sequence length="50" mass="5655">METMSLLRKLFGSLGFFFVKLILVGGGRDLKSFPLMKFVTISTFLRNPSL</sequence>
<dbReference type="EMBL" id="CM007900">
    <property type="protein sequence ID" value="OTG06565.1"/>
    <property type="molecule type" value="Genomic_DNA"/>
</dbReference>
<organism evidence="2 3">
    <name type="scientific">Helianthus annuus</name>
    <name type="common">Common sunflower</name>
    <dbReference type="NCBI Taxonomy" id="4232"/>
    <lineage>
        <taxon>Eukaryota</taxon>
        <taxon>Viridiplantae</taxon>
        <taxon>Streptophyta</taxon>
        <taxon>Embryophyta</taxon>
        <taxon>Tracheophyta</taxon>
        <taxon>Spermatophyta</taxon>
        <taxon>Magnoliopsida</taxon>
        <taxon>eudicotyledons</taxon>
        <taxon>Gunneridae</taxon>
        <taxon>Pentapetalae</taxon>
        <taxon>asterids</taxon>
        <taxon>campanulids</taxon>
        <taxon>Asterales</taxon>
        <taxon>Asteraceae</taxon>
        <taxon>Asteroideae</taxon>
        <taxon>Heliantheae alliance</taxon>
        <taxon>Heliantheae</taxon>
        <taxon>Helianthus</taxon>
    </lineage>
</organism>
<name>A0A251T623_HELAN</name>